<dbReference type="Proteomes" id="UP001457282">
    <property type="component" value="Unassembled WGS sequence"/>
</dbReference>
<dbReference type="PANTHER" id="PTHR47718:SF17">
    <property type="entry name" value="PROTEIN FAR1-RELATED SEQUENCE 5-LIKE"/>
    <property type="match status" value="1"/>
</dbReference>
<dbReference type="AlphaFoldDB" id="A0AAW1YP06"/>
<name>A0AAW1YP06_RUBAR</name>
<evidence type="ECO:0000259" key="3">
    <source>
        <dbReference type="Pfam" id="PF10551"/>
    </source>
</evidence>
<organism evidence="4 5">
    <name type="scientific">Rubus argutus</name>
    <name type="common">Southern blackberry</name>
    <dbReference type="NCBI Taxonomy" id="59490"/>
    <lineage>
        <taxon>Eukaryota</taxon>
        <taxon>Viridiplantae</taxon>
        <taxon>Streptophyta</taxon>
        <taxon>Embryophyta</taxon>
        <taxon>Tracheophyta</taxon>
        <taxon>Spermatophyta</taxon>
        <taxon>Magnoliopsida</taxon>
        <taxon>eudicotyledons</taxon>
        <taxon>Gunneridae</taxon>
        <taxon>Pentapetalae</taxon>
        <taxon>rosids</taxon>
        <taxon>fabids</taxon>
        <taxon>Rosales</taxon>
        <taxon>Rosaceae</taxon>
        <taxon>Rosoideae</taxon>
        <taxon>Rosoideae incertae sedis</taxon>
        <taxon>Rubus</taxon>
    </lineage>
</organism>
<keyword evidence="5" id="KW-1185">Reference proteome</keyword>
<reference evidence="4 5" key="1">
    <citation type="journal article" date="2023" name="G3 (Bethesda)">
        <title>A chromosome-length genome assembly and annotation of blackberry (Rubus argutus, cv. 'Hillquist').</title>
        <authorList>
            <person name="Bruna T."/>
            <person name="Aryal R."/>
            <person name="Dudchenko O."/>
            <person name="Sargent D.J."/>
            <person name="Mead D."/>
            <person name="Buti M."/>
            <person name="Cavallini A."/>
            <person name="Hytonen T."/>
            <person name="Andres J."/>
            <person name="Pham M."/>
            <person name="Weisz D."/>
            <person name="Mascagni F."/>
            <person name="Usai G."/>
            <person name="Natali L."/>
            <person name="Bassil N."/>
            <person name="Fernandez G.E."/>
            <person name="Lomsadze A."/>
            <person name="Armour M."/>
            <person name="Olukolu B."/>
            <person name="Poorten T."/>
            <person name="Britton C."/>
            <person name="Davik J."/>
            <person name="Ashrafi H."/>
            <person name="Aiden E.L."/>
            <person name="Borodovsky M."/>
            <person name="Worthington M."/>
        </authorList>
    </citation>
    <scope>NUCLEOTIDE SEQUENCE [LARGE SCALE GENOMIC DNA]</scope>
    <source>
        <strain evidence="4">PI 553951</strain>
    </source>
</reference>
<dbReference type="InterPro" id="IPR018289">
    <property type="entry name" value="MULE_transposase_dom"/>
</dbReference>
<evidence type="ECO:0000313" key="5">
    <source>
        <dbReference type="Proteomes" id="UP001457282"/>
    </source>
</evidence>
<dbReference type="PANTHER" id="PTHR47718">
    <property type="entry name" value="OS01G0519700 PROTEIN"/>
    <property type="match status" value="1"/>
</dbReference>
<evidence type="ECO:0000313" key="4">
    <source>
        <dbReference type="EMBL" id="KAK9950430.1"/>
    </source>
</evidence>
<dbReference type="EMBL" id="JBEDUW010000001">
    <property type="protein sequence ID" value="KAK9950430.1"/>
    <property type="molecule type" value="Genomic_DNA"/>
</dbReference>
<feature type="domain" description="MULE transposase" evidence="3">
    <location>
        <begin position="235"/>
        <end position="329"/>
    </location>
</feature>
<dbReference type="InterPro" id="IPR004330">
    <property type="entry name" value="FAR1_DNA_bnd_dom"/>
</dbReference>
<evidence type="ECO:0000259" key="2">
    <source>
        <dbReference type="Pfam" id="PF03101"/>
    </source>
</evidence>
<feature type="domain" description="FAR1" evidence="2">
    <location>
        <begin position="28"/>
        <end position="112"/>
    </location>
</feature>
<comment type="caution">
    <text evidence="4">The sequence shown here is derived from an EMBL/GenBank/DDBJ whole genome shotgun (WGS) entry which is preliminary data.</text>
</comment>
<evidence type="ECO:0008006" key="6">
    <source>
        <dbReference type="Google" id="ProtNLM"/>
    </source>
</evidence>
<evidence type="ECO:0000256" key="1">
    <source>
        <dbReference type="SAM" id="MobiDB-lite"/>
    </source>
</evidence>
<gene>
    <name evidence="4" type="ORF">M0R45_005923</name>
</gene>
<sequence length="668" mass="77102">MIVNRQANSDDDDLYGMVVNSPEEAYKLYNQYAIRLGFSIRKTQRRSINNVLRQVNFACSKEGFRVESDLSEVKKTDRLDTRTGCLARIRFSLQDNNVWKVTLFDREHNHEFASPVERQFLRSNRNITKAQAGVIKSMVSAGIRTTNTYSYLAEEVGGSQNVGFTKTDCYNLVSREKMIMLEAGDAQSLINLFKRKQVEDPMFFYTVQVDQENRMTNFFWRDGRSRMDFECFGDVVVFDTTYRTNKYNMICAPFVGVDQHWKNVFFGCAFLLDETTSSFVWLFQTFLESMGNKKSKTIFTDRCQAMANAIEEVFPETRHRLCLWHISRNAAQNLRSMFANPGFKELFNKWLFGRETELKFESTWNEIIVKFKLEGNTWLKTIYDLREKWCSLFSKDTFSAGILSTQRSESTNNVFNRMATKTMTLIEFVNHYFIQAEQMRSSELEETFRCNNGIPSRAARSSGIKKQAGIVYTRKIYNLFENEFISSLAVKMHEVENDVAKCLNLWVGCVVINSLRVLNVRNITQIPAQYILKRWTKDAKIGLDGSDGSLQVKDKSTVTLRRNSLMRMACSIINEGAQTESTSKIALQKLTELSELIDKEMKKIKLDDVRKEISEVLNDDLGDNDGNERQILNPSSVWPKGMSNTRKKGLIEMFHQKNASKATDSSSK</sequence>
<dbReference type="Pfam" id="PF03101">
    <property type="entry name" value="FAR1"/>
    <property type="match status" value="1"/>
</dbReference>
<dbReference type="Pfam" id="PF10551">
    <property type="entry name" value="MULE"/>
    <property type="match status" value="1"/>
</dbReference>
<protein>
    <recommendedName>
        <fullName evidence="6">Protein FAR1-RELATED SEQUENCE</fullName>
    </recommendedName>
</protein>
<proteinExistence type="predicted"/>
<feature type="region of interest" description="Disordered" evidence="1">
    <location>
        <begin position="619"/>
        <end position="644"/>
    </location>
</feature>
<accession>A0AAW1YP06</accession>